<organism evidence="2">
    <name type="scientific">Streptomyces sp. NBC_00003</name>
    <dbReference type="NCBI Taxonomy" id="2903608"/>
    <lineage>
        <taxon>Bacteria</taxon>
        <taxon>Bacillati</taxon>
        <taxon>Actinomycetota</taxon>
        <taxon>Actinomycetes</taxon>
        <taxon>Kitasatosporales</taxon>
        <taxon>Streptomycetaceae</taxon>
        <taxon>Streptomyces</taxon>
    </lineage>
</organism>
<dbReference type="GO" id="GO:0016787">
    <property type="term" value="F:hydrolase activity"/>
    <property type="evidence" value="ECO:0007669"/>
    <property type="project" value="UniProtKB-KW"/>
</dbReference>
<dbReference type="Gene3D" id="3.40.50.1820">
    <property type="entry name" value="alpha/beta hydrolase"/>
    <property type="match status" value="1"/>
</dbReference>
<dbReference type="Pfam" id="PF12697">
    <property type="entry name" value="Abhydrolase_6"/>
    <property type="match status" value="1"/>
</dbReference>
<reference evidence="2" key="1">
    <citation type="submission" date="2022-10" db="EMBL/GenBank/DDBJ databases">
        <title>The complete genomes of actinobacterial strains from the NBC collection.</title>
        <authorList>
            <person name="Joergensen T.S."/>
            <person name="Alvarez Arevalo M."/>
            <person name="Sterndorff E.B."/>
            <person name="Faurdal D."/>
            <person name="Vuksanovic O."/>
            <person name="Mourched A.-S."/>
            <person name="Charusanti P."/>
            <person name="Shaw S."/>
            <person name="Blin K."/>
            <person name="Weber T."/>
        </authorList>
    </citation>
    <scope>NUCLEOTIDE SEQUENCE</scope>
    <source>
        <strain evidence="2">NBC_00003</strain>
    </source>
</reference>
<dbReference type="AlphaFoldDB" id="A0AAU2V764"/>
<evidence type="ECO:0000259" key="1">
    <source>
        <dbReference type="Pfam" id="PF12697"/>
    </source>
</evidence>
<proteinExistence type="predicted"/>
<gene>
    <name evidence="2" type="ORF">OG549_18990</name>
</gene>
<sequence>MNVDASPTADDVGVHRLTGGSGPLVVAVHGAEGSWREWEPLAAAWPGQHRLIALDLPWRAGNDYGWDRQGTPGQWLRGAVDRLGEPVHAVLGHSLGGNAVLEWLCAPGGHDAAAAVLFAPFYRPVTDVVDAALEREFRAAFRVAVADGIRIALSTRIQQMDEWLFESIVDTALNRVGEHGLGVLFDQFVATGSFDVAAVRVPTRVLVGETDPALITRRGAALAAAMPAADISYRPDYGHCFHISHADRIADELAAFLADATPVPLGAGDQRRTA</sequence>
<dbReference type="EMBL" id="CP108318">
    <property type="protein sequence ID" value="WTW62569.1"/>
    <property type="molecule type" value="Genomic_DNA"/>
</dbReference>
<feature type="domain" description="AB hydrolase-1" evidence="1">
    <location>
        <begin position="25"/>
        <end position="251"/>
    </location>
</feature>
<name>A0AAU2V764_9ACTN</name>
<evidence type="ECO:0000313" key="2">
    <source>
        <dbReference type="EMBL" id="WTW62569.1"/>
    </source>
</evidence>
<accession>A0AAU2V764</accession>
<keyword evidence="2" id="KW-0378">Hydrolase</keyword>
<dbReference type="InterPro" id="IPR029058">
    <property type="entry name" value="AB_hydrolase_fold"/>
</dbReference>
<protein>
    <submittedName>
        <fullName evidence="2">Alpha/beta hydrolase</fullName>
    </submittedName>
</protein>
<dbReference type="SUPFAM" id="SSF53474">
    <property type="entry name" value="alpha/beta-Hydrolases"/>
    <property type="match status" value="1"/>
</dbReference>
<dbReference type="InterPro" id="IPR000073">
    <property type="entry name" value="AB_hydrolase_1"/>
</dbReference>